<feature type="compositionally biased region" description="Polar residues" evidence="1">
    <location>
        <begin position="625"/>
        <end position="645"/>
    </location>
</feature>
<feature type="compositionally biased region" description="Basic and acidic residues" evidence="1">
    <location>
        <begin position="612"/>
        <end position="624"/>
    </location>
</feature>
<feature type="compositionally biased region" description="Basic residues" evidence="1">
    <location>
        <begin position="358"/>
        <end position="368"/>
    </location>
</feature>
<dbReference type="EMBL" id="VOFY01001119">
    <property type="protein sequence ID" value="KAA8578117.1"/>
    <property type="molecule type" value="Genomic_DNA"/>
</dbReference>
<proteinExistence type="predicted"/>
<evidence type="ECO:0000256" key="1">
    <source>
        <dbReference type="SAM" id="MobiDB-lite"/>
    </source>
</evidence>
<feature type="compositionally biased region" description="Basic and acidic residues" evidence="1">
    <location>
        <begin position="291"/>
        <end position="340"/>
    </location>
</feature>
<name>A0A5J5C8S5_9PERO</name>
<dbReference type="Proteomes" id="UP000327493">
    <property type="component" value="Unassembled WGS sequence"/>
</dbReference>
<sequence>MEGPGYESDHVEGPGSDHDPVLERPAGLDGLRLLAGAVLPRHAFLDHHSGFWELVFIVEEDVTRLQVTQVTQDVGRLSELLDQKVSRSFGDLQDLKDLWIYKVPEVPSLDLGTYEAPEIPSVDLWIYEAPEIPSLDLRIYEATEIPSEDLWIYGAPEIPCVDLWIYEAPEIPAVDYEVPEIPSIDYEDINVQRKPDKDLTVSPDTDAVGIAIGTQRPIKHHSVHGNHGTRLLGLTVQETALVLVQLGPAAAGPVVPVEGCLHPRRHDAAQRHVVLTVVSLAVMLHPQPGRQTERQTERRTERERDGQAETDRDRQADRERQTSRQIGRDRQTGRQADRQTEYLSPCLTRVLSHEPLRRPRKTRPQRRGRSSDAGDTFLSLERTLPRERQVQVRGQGSGVRGQGYMLDHTRCTCQHTGVVASEMLDGSIVSSTLHAGGAELLPGQVDGVVVLVSLLQTPLASSRMATQAPLEPGFSPIFSSDLVNALLVLMVSLHAVGVPAHVHGHPPCCLGGVESDYQDGQDGCFRAGGPCPEVAPCWSCGDGLRAVMDQHCLEERRVCRAPAGPPGGAASCGCARLRRARPPAERPAMRPSAPRRRRAGLDLDLETFWVKFRDPSRGPGDTKKTNFTVQRPYQRTWKPSGSGSE</sequence>
<gene>
    <name evidence="2" type="ORF">FQN60_002478</name>
</gene>
<reference evidence="2 3" key="1">
    <citation type="submission" date="2019-08" db="EMBL/GenBank/DDBJ databases">
        <title>A chromosome-level genome assembly, high-density linkage maps, and genome scans reveal the genomic architecture of hybrid incompatibilities underlying speciation via character displacement in darters (Percidae: Etheostominae).</title>
        <authorList>
            <person name="Moran R.L."/>
            <person name="Catchen J.M."/>
            <person name="Fuller R.C."/>
        </authorList>
    </citation>
    <scope>NUCLEOTIDE SEQUENCE [LARGE SCALE GENOMIC DNA]</scope>
    <source>
        <strain evidence="2">EspeVRDwgs_2016</strain>
        <tissue evidence="2">Muscle</tissue>
    </source>
</reference>
<organism evidence="2 3">
    <name type="scientific">Etheostoma spectabile</name>
    <name type="common">orangethroat darter</name>
    <dbReference type="NCBI Taxonomy" id="54343"/>
    <lineage>
        <taxon>Eukaryota</taxon>
        <taxon>Metazoa</taxon>
        <taxon>Chordata</taxon>
        <taxon>Craniata</taxon>
        <taxon>Vertebrata</taxon>
        <taxon>Euteleostomi</taxon>
        <taxon>Actinopterygii</taxon>
        <taxon>Neopterygii</taxon>
        <taxon>Teleostei</taxon>
        <taxon>Neoteleostei</taxon>
        <taxon>Acanthomorphata</taxon>
        <taxon>Eupercaria</taxon>
        <taxon>Perciformes</taxon>
        <taxon>Percoidei</taxon>
        <taxon>Percidae</taxon>
        <taxon>Etheostomatinae</taxon>
        <taxon>Etheostoma</taxon>
    </lineage>
</organism>
<evidence type="ECO:0000313" key="2">
    <source>
        <dbReference type="EMBL" id="KAA8578117.1"/>
    </source>
</evidence>
<feature type="region of interest" description="Disordered" evidence="1">
    <location>
        <begin position="285"/>
        <end position="398"/>
    </location>
</feature>
<feature type="non-terminal residue" evidence="2">
    <location>
        <position position="645"/>
    </location>
</feature>
<evidence type="ECO:0000313" key="3">
    <source>
        <dbReference type="Proteomes" id="UP000327493"/>
    </source>
</evidence>
<feature type="region of interest" description="Disordered" evidence="1">
    <location>
        <begin position="1"/>
        <end position="22"/>
    </location>
</feature>
<protein>
    <submittedName>
        <fullName evidence="2">Uncharacterized protein</fullName>
    </submittedName>
</protein>
<accession>A0A5J5C8S5</accession>
<feature type="region of interest" description="Disordered" evidence="1">
    <location>
        <begin position="612"/>
        <end position="645"/>
    </location>
</feature>
<dbReference type="AlphaFoldDB" id="A0A5J5C8S5"/>
<keyword evidence="3" id="KW-1185">Reference proteome</keyword>
<comment type="caution">
    <text evidence="2">The sequence shown here is derived from an EMBL/GenBank/DDBJ whole genome shotgun (WGS) entry which is preliminary data.</text>
</comment>
<feature type="compositionally biased region" description="Basic and acidic residues" evidence="1">
    <location>
        <begin position="7"/>
        <end position="22"/>
    </location>
</feature>